<feature type="transmembrane region" description="Helical" evidence="1">
    <location>
        <begin position="85"/>
        <end position="102"/>
    </location>
</feature>
<feature type="transmembrane region" description="Helical" evidence="1">
    <location>
        <begin position="114"/>
        <end position="136"/>
    </location>
</feature>
<dbReference type="RefSeq" id="WP_076760837.1">
    <property type="nucleotide sequence ID" value="NZ_JARMMI010000003.1"/>
</dbReference>
<evidence type="ECO:0000256" key="1">
    <source>
        <dbReference type="SAM" id="Phobius"/>
    </source>
</evidence>
<evidence type="ECO:0000313" key="3">
    <source>
        <dbReference type="Proteomes" id="UP000187367"/>
    </source>
</evidence>
<evidence type="ECO:0008006" key="4">
    <source>
        <dbReference type="Google" id="ProtNLM"/>
    </source>
</evidence>
<feature type="transmembrane region" description="Helical" evidence="1">
    <location>
        <begin position="49"/>
        <end position="65"/>
    </location>
</feature>
<proteinExistence type="predicted"/>
<comment type="caution">
    <text evidence="2">The sequence shown here is derived from an EMBL/GenBank/DDBJ whole genome shotgun (WGS) entry which is preliminary data.</text>
</comment>
<keyword evidence="1" id="KW-0812">Transmembrane</keyword>
<feature type="transmembrane region" description="Helical" evidence="1">
    <location>
        <begin position="20"/>
        <end position="37"/>
    </location>
</feature>
<accession>A0A1R1S070</accession>
<gene>
    <name evidence="2" type="ORF">BW143_18000</name>
</gene>
<dbReference type="EMBL" id="MTJL01000037">
    <property type="protein sequence ID" value="OMI00910.1"/>
    <property type="molecule type" value="Genomic_DNA"/>
</dbReference>
<accession>A0A1R1QCV0</accession>
<sequence length="145" mass="16373">MKKIKDERLQIQHLKNIRIAFTVQTVGILAILLYEMLTEGVMEATDNPLWLLFILTMVVLGWLNLKISVDEYDNAKEQKKPGGYYRVVILSALIGTILALLAKFGPDSSSNSEAFIIGSVVFVCFLIPFSFVYSIIKKRSEDNDI</sequence>
<keyword evidence="1" id="KW-1133">Transmembrane helix</keyword>
<organism evidence="2 3">
    <name type="scientific">Bacillus swezeyi</name>
    <dbReference type="NCBI Taxonomy" id="1925020"/>
    <lineage>
        <taxon>Bacteria</taxon>
        <taxon>Bacillati</taxon>
        <taxon>Bacillota</taxon>
        <taxon>Bacilli</taxon>
        <taxon>Bacillales</taxon>
        <taxon>Bacillaceae</taxon>
        <taxon>Bacillus</taxon>
    </lineage>
</organism>
<keyword evidence="1" id="KW-0472">Membrane</keyword>
<evidence type="ECO:0000313" key="2">
    <source>
        <dbReference type="EMBL" id="OMI00910.1"/>
    </source>
</evidence>
<dbReference type="Proteomes" id="UP000187367">
    <property type="component" value="Unassembled WGS sequence"/>
</dbReference>
<dbReference type="OrthoDB" id="2300382at2"/>
<dbReference type="AlphaFoldDB" id="A0A1R1S070"/>
<keyword evidence="3" id="KW-1185">Reference proteome</keyword>
<name>A0A1R1S070_9BACI</name>
<protein>
    <recommendedName>
        <fullName evidence="4">Branched-chain amino acid ABC transporter substrate-binding protein</fullName>
    </recommendedName>
</protein>
<reference evidence="2 3" key="1">
    <citation type="submission" date="2017-01" db="EMBL/GenBank/DDBJ databases">
        <title>Bacillus phylogenomics.</title>
        <authorList>
            <person name="Dunlap C."/>
        </authorList>
    </citation>
    <scope>NUCLEOTIDE SEQUENCE [LARGE SCALE GENOMIC DNA]</scope>
    <source>
        <strain evidence="2 3">NRRL B-41282</strain>
    </source>
</reference>